<evidence type="ECO:0000256" key="2">
    <source>
        <dbReference type="ARBA" id="ARBA00006337"/>
    </source>
</evidence>
<feature type="domain" description="CBS" evidence="11">
    <location>
        <begin position="302"/>
        <end position="363"/>
    </location>
</feature>
<keyword evidence="13" id="KW-1185">Reference proteome</keyword>
<dbReference type="InterPro" id="IPR046342">
    <property type="entry name" value="CBS_dom_sf"/>
</dbReference>
<comment type="subcellular location">
    <subcellularLocation>
        <location evidence="1">Cell membrane</location>
        <topology evidence="1">Multi-pass membrane protein</topology>
    </subcellularLocation>
</comment>
<feature type="transmembrane region" description="Helical" evidence="10">
    <location>
        <begin position="88"/>
        <end position="105"/>
    </location>
</feature>
<dbReference type="Proteomes" id="UP000321413">
    <property type="component" value="Unassembled WGS sequence"/>
</dbReference>
<dbReference type="SMART" id="SM01091">
    <property type="entry name" value="CorC_HlyC"/>
    <property type="match status" value="1"/>
</dbReference>
<dbReference type="InterPro" id="IPR005496">
    <property type="entry name" value="Integral_membrane_TerC"/>
</dbReference>
<feature type="transmembrane region" description="Helical" evidence="10">
    <location>
        <begin position="184"/>
        <end position="207"/>
    </location>
</feature>
<dbReference type="InterPro" id="IPR016169">
    <property type="entry name" value="FAD-bd_PCMH_sub2"/>
</dbReference>
<keyword evidence="4 10" id="KW-0812">Transmembrane</keyword>
<keyword evidence="3" id="KW-1003">Cell membrane</keyword>
<evidence type="ECO:0000313" key="13">
    <source>
        <dbReference type="Proteomes" id="UP000321413"/>
    </source>
</evidence>
<evidence type="ECO:0000256" key="9">
    <source>
        <dbReference type="PROSITE-ProRule" id="PRU00703"/>
    </source>
</evidence>
<feature type="transmembrane region" description="Helical" evidence="10">
    <location>
        <begin position="12"/>
        <end position="34"/>
    </location>
</feature>
<accession>A0A5C7FMM0</accession>
<proteinExistence type="inferred from homology"/>
<dbReference type="InterPro" id="IPR005170">
    <property type="entry name" value="Transptr-assoc_dom"/>
</dbReference>
<dbReference type="Gene3D" id="3.30.465.10">
    <property type="match status" value="1"/>
</dbReference>
<evidence type="ECO:0000256" key="10">
    <source>
        <dbReference type="SAM" id="Phobius"/>
    </source>
</evidence>
<evidence type="ECO:0000256" key="7">
    <source>
        <dbReference type="ARBA" id="ARBA00023122"/>
    </source>
</evidence>
<dbReference type="GO" id="GO:0050660">
    <property type="term" value="F:flavin adenine dinucleotide binding"/>
    <property type="evidence" value="ECO:0007669"/>
    <property type="project" value="InterPro"/>
</dbReference>
<evidence type="ECO:0000313" key="12">
    <source>
        <dbReference type="EMBL" id="TXF96746.1"/>
    </source>
</evidence>
<feature type="transmembrane region" description="Helical" evidence="10">
    <location>
        <begin position="154"/>
        <end position="172"/>
    </location>
</feature>
<dbReference type="PROSITE" id="PS51371">
    <property type="entry name" value="CBS"/>
    <property type="match status" value="2"/>
</dbReference>
<dbReference type="InterPro" id="IPR044751">
    <property type="entry name" value="Ion_transp-like_CBS"/>
</dbReference>
<dbReference type="InterPro" id="IPR000644">
    <property type="entry name" value="CBS_dom"/>
</dbReference>
<evidence type="ECO:0000256" key="4">
    <source>
        <dbReference type="ARBA" id="ARBA00022692"/>
    </source>
</evidence>
<organism evidence="12 13">
    <name type="scientific">Massilia arenae</name>
    <dbReference type="NCBI Taxonomy" id="2603288"/>
    <lineage>
        <taxon>Bacteria</taxon>
        <taxon>Pseudomonadati</taxon>
        <taxon>Pseudomonadota</taxon>
        <taxon>Betaproteobacteria</taxon>
        <taxon>Burkholderiales</taxon>
        <taxon>Oxalobacteraceae</taxon>
        <taxon>Telluria group</taxon>
        <taxon>Massilia</taxon>
    </lineage>
</organism>
<sequence>MEWLFDPAIWAGLLTLVVLEIVLGIDNLIFIAILADKLPPHQRDKARLIGLTLAMLMRLGLLTIVSWLVTLTTPLFALGPWSPSGRDLILLLGGVFLLFKATVELHERLEGVTHVHTQSKVYASFGAVIVQIVVLDAVFSLDAVITAVGMVDELGVMMAAVIISIGVMILASKPLTRFVNAHPTVVVLCLSFLLMIGLSLVAEGLGFHIPKGYLYAAIGFSILIEALNQFARRNFLKNEARMPLRDRTADTVLRLMGGKRRQDAEPDAHDEEQEEAQAFGVEERNMVSGVLTLADRSIRSIMTPRSEMSWVNLDDEADDILRQLQESPHSRMPVGRGQLDNLVGIARTKDLISQLVLQARIDDGVVDGDGPNGPNGPNGPIRKPILLPDTAGVLKAMDTLKRAHGQLVLVTDEFGIVQGLLTPVDILEAIAGEFPDEDEQLAIQPKGPGEWEVIGTADLHQLEQVLETEGLVSVDDDYTSLAGFLLARFESMPEPGQEIEIDGLRYRILSVEERRIAKVLVQRIVADDAEQAA</sequence>
<evidence type="ECO:0000259" key="11">
    <source>
        <dbReference type="PROSITE" id="PS51371"/>
    </source>
</evidence>
<dbReference type="AlphaFoldDB" id="A0A5C7FMM0"/>
<dbReference type="PANTHER" id="PTHR22777:SF15">
    <property type="entry name" value="UPF0053 INNER MEMBRANE PROTEIN YOAE"/>
    <property type="match status" value="1"/>
</dbReference>
<dbReference type="Pfam" id="PF03741">
    <property type="entry name" value="TerC"/>
    <property type="match status" value="1"/>
</dbReference>
<dbReference type="CDD" id="cd04590">
    <property type="entry name" value="CBS_pair_CorC_HlyC_assoc"/>
    <property type="match status" value="1"/>
</dbReference>
<name>A0A5C7FMM0_9BURK</name>
<feature type="transmembrane region" description="Helical" evidence="10">
    <location>
        <begin position="213"/>
        <end position="231"/>
    </location>
</feature>
<dbReference type="Pfam" id="PF03471">
    <property type="entry name" value="CorC_HlyC"/>
    <property type="match status" value="1"/>
</dbReference>
<dbReference type="PANTHER" id="PTHR22777">
    <property type="entry name" value="HEMOLYSIN-RELATED"/>
    <property type="match status" value="1"/>
</dbReference>
<evidence type="ECO:0000256" key="5">
    <source>
        <dbReference type="ARBA" id="ARBA00022737"/>
    </source>
</evidence>
<comment type="caution">
    <text evidence="12">The sequence shown here is derived from an EMBL/GenBank/DDBJ whole genome shotgun (WGS) entry which is preliminary data.</text>
</comment>
<dbReference type="RefSeq" id="WP_147936986.1">
    <property type="nucleotide sequence ID" value="NZ_VPFD01000033.1"/>
</dbReference>
<evidence type="ECO:0000256" key="1">
    <source>
        <dbReference type="ARBA" id="ARBA00004651"/>
    </source>
</evidence>
<gene>
    <name evidence="12" type="ORF">FVD38_23265</name>
</gene>
<keyword evidence="7 9" id="KW-0129">CBS domain</keyword>
<dbReference type="SUPFAM" id="SSF54631">
    <property type="entry name" value="CBS-domain pair"/>
    <property type="match status" value="1"/>
</dbReference>
<feature type="domain" description="CBS" evidence="11">
    <location>
        <begin position="380"/>
        <end position="437"/>
    </location>
</feature>
<comment type="similarity">
    <text evidence="2">Belongs to the UPF0053 family.</text>
</comment>
<dbReference type="EMBL" id="VPFD01000033">
    <property type="protein sequence ID" value="TXF96746.1"/>
    <property type="molecule type" value="Genomic_DNA"/>
</dbReference>
<dbReference type="Pfam" id="PF00571">
    <property type="entry name" value="CBS"/>
    <property type="match status" value="1"/>
</dbReference>
<reference evidence="12 13" key="1">
    <citation type="submission" date="2019-08" db="EMBL/GenBank/DDBJ databases">
        <title>Massilia golmudensis sp. nov., isolated from sand in the Qinghai-Tibetan Plateau.</title>
        <authorList>
            <person name="Zhang B."/>
        </authorList>
    </citation>
    <scope>NUCLEOTIDE SEQUENCE [LARGE SCALE GENOMIC DNA]</scope>
    <source>
        <strain evidence="12 13">GEM5</strain>
    </source>
</reference>
<keyword evidence="6 10" id="KW-1133">Transmembrane helix</keyword>
<keyword evidence="8 10" id="KW-0472">Membrane</keyword>
<feature type="transmembrane region" description="Helical" evidence="10">
    <location>
        <begin position="125"/>
        <end position="148"/>
    </location>
</feature>
<dbReference type="SUPFAM" id="SSF56176">
    <property type="entry name" value="FAD-binding/transporter-associated domain-like"/>
    <property type="match status" value="1"/>
</dbReference>
<dbReference type="Gene3D" id="3.10.580.10">
    <property type="entry name" value="CBS-domain"/>
    <property type="match status" value="1"/>
</dbReference>
<dbReference type="InterPro" id="IPR036318">
    <property type="entry name" value="FAD-bd_PCMH-like_sf"/>
</dbReference>
<evidence type="ECO:0000256" key="6">
    <source>
        <dbReference type="ARBA" id="ARBA00022989"/>
    </source>
</evidence>
<dbReference type="GO" id="GO:0005886">
    <property type="term" value="C:plasma membrane"/>
    <property type="evidence" value="ECO:0007669"/>
    <property type="project" value="UniProtKB-SubCell"/>
</dbReference>
<protein>
    <submittedName>
        <fullName evidence="12">TerC family protein</fullName>
    </submittedName>
</protein>
<feature type="transmembrane region" description="Helical" evidence="10">
    <location>
        <begin position="46"/>
        <end position="68"/>
    </location>
</feature>
<evidence type="ECO:0000256" key="8">
    <source>
        <dbReference type="ARBA" id="ARBA00023136"/>
    </source>
</evidence>
<keyword evidence="5" id="KW-0677">Repeat</keyword>
<evidence type="ECO:0000256" key="3">
    <source>
        <dbReference type="ARBA" id="ARBA00022475"/>
    </source>
</evidence>